<dbReference type="GO" id="GO:0005737">
    <property type="term" value="C:cytoplasm"/>
    <property type="evidence" value="ECO:0007669"/>
    <property type="project" value="TreeGrafter"/>
</dbReference>
<dbReference type="PANTHER" id="PTHR15526:SF5">
    <property type="entry name" value="MUSKELIN"/>
    <property type="match status" value="1"/>
</dbReference>
<feature type="compositionally biased region" description="Polar residues" evidence="1">
    <location>
        <begin position="1"/>
        <end position="20"/>
    </location>
</feature>
<dbReference type="InterPro" id="IPR052456">
    <property type="entry name" value="CTLH_complex_component"/>
</dbReference>
<feature type="non-terminal residue" evidence="2">
    <location>
        <position position="1"/>
    </location>
</feature>
<evidence type="ECO:0000256" key="1">
    <source>
        <dbReference type="SAM" id="MobiDB-lite"/>
    </source>
</evidence>
<dbReference type="RefSeq" id="XP_014147408.1">
    <property type="nucleotide sequence ID" value="XM_014291933.1"/>
</dbReference>
<reference evidence="2 3" key="1">
    <citation type="submission" date="2011-02" db="EMBL/GenBank/DDBJ databases">
        <title>The Genome Sequence of Sphaeroforma arctica JP610.</title>
        <authorList>
            <consortium name="The Broad Institute Genome Sequencing Platform"/>
            <person name="Russ C."/>
            <person name="Cuomo C."/>
            <person name="Young S.K."/>
            <person name="Zeng Q."/>
            <person name="Gargeya S."/>
            <person name="Alvarado L."/>
            <person name="Berlin A."/>
            <person name="Chapman S.B."/>
            <person name="Chen Z."/>
            <person name="Freedman E."/>
            <person name="Gellesch M."/>
            <person name="Goldberg J."/>
            <person name="Griggs A."/>
            <person name="Gujja S."/>
            <person name="Heilman E."/>
            <person name="Heiman D."/>
            <person name="Howarth C."/>
            <person name="Mehta T."/>
            <person name="Neiman D."/>
            <person name="Pearson M."/>
            <person name="Roberts A."/>
            <person name="Saif S."/>
            <person name="Shea T."/>
            <person name="Shenoy N."/>
            <person name="Sisk P."/>
            <person name="Stolte C."/>
            <person name="Sykes S."/>
            <person name="White J."/>
            <person name="Yandava C."/>
            <person name="Burger G."/>
            <person name="Gray M.W."/>
            <person name="Holland P.W.H."/>
            <person name="King N."/>
            <person name="Lang F.B.F."/>
            <person name="Roger A.J."/>
            <person name="Ruiz-Trillo I."/>
            <person name="Haas B."/>
            <person name="Nusbaum C."/>
            <person name="Birren B."/>
        </authorList>
    </citation>
    <scope>NUCLEOTIDE SEQUENCE [LARGE SCALE GENOMIC DNA]</scope>
    <source>
        <strain evidence="2 3">JP610</strain>
    </source>
</reference>
<dbReference type="Gene3D" id="2.120.10.80">
    <property type="entry name" value="Kelch-type beta propeller"/>
    <property type="match status" value="1"/>
</dbReference>
<organism evidence="2 3">
    <name type="scientific">Sphaeroforma arctica JP610</name>
    <dbReference type="NCBI Taxonomy" id="667725"/>
    <lineage>
        <taxon>Eukaryota</taxon>
        <taxon>Ichthyosporea</taxon>
        <taxon>Ichthyophonida</taxon>
        <taxon>Sphaeroforma</taxon>
    </lineage>
</organism>
<dbReference type="EMBL" id="KQ245530">
    <property type="protein sequence ID" value="KNC73506.1"/>
    <property type="molecule type" value="Genomic_DNA"/>
</dbReference>
<dbReference type="InterPro" id="IPR011043">
    <property type="entry name" value="Gal_Oxase/kelch_b-propeller"/>
</dbReference>
<evidence type="ECO:0000313" key="3">
    <source>
        <dbReference type="Proteomes" id="UP000054560"/>
    </source>
</evidence>
<dbReference type="OrthoDB" id="10052615at2759"/>
<sequence length="93" mass="10077">AVAETSETNPNTQSTGSQPAYSHGTSTGTSTNTSTGTGTDTISIKPRMGHSMVFDSAQRQVFIFHGKRGKTNLSDFYVYDLDSRRIVDVVRDS</sequence>
<accession>A0A0L0FAF2</accession>
<feature type="non-terminal residue" evidence="2">
    <location>
        <position position="93"/>
    </location>
</feature>
<proteinExistence type="predicted"/>
<dbReference type="SUPFAM" id="SSF50965">
    <property type="entry name" value="Galactose oxidase, central domain"/>
    <property type="match status" value="1"/>
</dbReference>
<dbReference type="PANTHER" id="PTHR15526">
    <property type="entry name" value="MUSKELIN"/>
    <property type="match status" value="1"/>
</dbReference>
<gene>
    <name evidence="2" type="ORF">SARC_13936</name>
</gene>
<feature type="compositionally biased region" description="Low complexity" evidence="1">
    <location>
        <begin position="22"/>
        <end position="41"/>
    </location>
</feature>
<dbReference type="Proteomes" id="UP000054560">
    <property type="component" value="Unassembled WGS sequence"/>
</dbReference>
<name>A0A0L0FAF2_9EUKA</name>
<dbReference type="InterPro" id="IPR015915">
    <property type="entry name" value="Kelch-typ_b-propeller"/>
</dbReference>
<keyword evidence="3" id="KW-1185">Reference proteome</keyword>
<dbReference type="STRING" id="667725.A0A0L0FAF2"/>
<protein>
    <submittedName>
        <fullName evidence="2">Uncharacterized protein</fullName>
    </submittedName>
</protein>
<feature type="region of interest" description="Disordered" evidence="1">
    <location>
        <begin position="1"/>
        <end position="44"/>
    </location>
</feature>
<dbReference type="GeneID" id="25914440"/>
<evidence type="ECO:0000313" key="2">
    <source>
        <dbReference type="EMBL" id="KNC73506.1"/>
    </source>
</evidence>
<dbReference type="AlphaFoldDB" id="A0A0L0FAF2"/>